<evidence type="ECO:0000313" key="3">
    <source>
        <dbReference type="Proteomes" id="UP000673691"/>
    </source>
</evidence>
<dbReference type="EMBL" id="JAEFCI010009083">
    <property type="protein sequence ID" value="KAG5458033.1"/>
    <property type="molecule type" value="Genomic_DNA"/>
</dbReference>
<protein>
    <submittedName>
        <fullName evidence="2">Uncharacterized protein</fullName>
    </submittedName>
</protein>
<reference evidence="2 3" key="1">
    <citation type="journal article" name="Sci. Rep.">
        <title>Genome-scale phylogenetic analyses confirm Olpidium as the closest living zoosporic fungus to the non-flagellated, terrestrial fungi.</title>
        <authorList>
            <person name="Chang Y."/>
            <person name="Rochon D."/>
            <person name="Sekimoto S."/>
            <person name="Wang Y."/>
            <person name="Chovatia M."/>
            <person name="Sandor L."/>
            <person name="Salamov A."/>
            <person name="Grigoriev I.V."/>
            <person name="Stajich J.E."/>
            <person name="Spatafora J.W."/>
        </authorList>
    </citation>
    <scope>NUCLEOTIDE SEQUENCE [LARGE SCALE GENOMIC DNA]</scope>
    <source>
        <strain evidence="2">S191</strain>
    </source>
</reference>
<evidence type="ECO:0000313" key="2">
    <source>
        <dbReference type="EMBL" id="KAG5458033.1"/>
    </source>
</evidence>
<organism evidence="2 3">
    <name type="scientific">Olpidium bornovanus</name>
    <dbReference type="NCBI Taxonomy" id="278681"/>
    <lineage>
        <taxon>Eukaryota</taxon>
        <taxon>Fungi</taxon>
        <taxon>Fungi incertae sedis</taxon>
        <taxon>Olpidiomycota</taxon>
        <taxon>Olpidiomycotina</taxon>
        <taxon>Olpidiomycetes</taxon>
        <taxon>Olpidiales</taxon>
        <taxon>Olpidiaceae</taxon>
        <taxon>Olpidium</taxon>
    </lineage>
</organism>
<sequence>MAKHHLASPSAARRSTCSQRSPPVVPVAISFSTAIPSFSFSDCTPLPGSHTPSAANSKAGSGKLKGAVSERATRRKRNRRACKSHHLGVPDSGPDFRIPEPKRQELGLHPADAADRESSQ</sequence>
<comment type="caution">
    <text evidence="2">The sequence shown here is derived from an EMBL/GenBank/DDBJ whole genome shotgun (WGS) entry which is preliminary data.</text>
</comment>
<feature type="compositionally biased region" description="Basic residues" evidence="1">
    <location>
        <begin position="73"/>
        <end position="86"/>
    </location>
</feature>
<feature type="compositionally biased region" description="Basic and acidic residues" evidence="1">
    <location>
        <begin position="97"/>
        <end position="120"/>
    </location>
</feature>
<feature type="region of interest" description="Disordered" evidence="1">
    <location>
        <begin position="42"/>
        <end position="120"/>
    </location>
</feature>
<feature type="compositionally biased region" description="Polar residues" evidence="1">
    <location>
        <begin position="50"/>
        <end position="59"/>
    </location>
</feature>
<dbReference type="Proteomes" id="UP000673691">
    <property type="component" value="Unassembled WGS sequence"/>
</dbReference>
<evidence type="ECO:0000256" key="1">
    <source>
        <dbReference type="SAM" id="MobiDB-lite"/>
    </source>
</evidence>
<feature type="region of interest" description="Disordered" evidence="1">
    <location>
        <begin position="1"/>
        <end position="23"/>
    </location>
</feature>
<proteinExistence type="predicted"/>
<accession>A0A8H8DH50</accession>
<name>A0A8H8DH50_9FUNG</name>
<dbReference type="AlphaFoldDB" id="A0A8H8DH50"/>
<gene>
    <name evidence="2" type="ORF">BJ554DRAFT_1829</name>
</gene>
<keyword evidence="3" id="KW-1185">Reference proteome</keyword>